<dbReference type="EMBL" id="GG749568">
    <property type="protein sequence ID" value="KMW69087.1"/>
    <property type="molecule type" value="Genomic_DNA"/>
</dbReference>
<protein>
    <submittedName>
        <fullName evidence="1">Uncharacterized protein</fullName>
    </submittedName>
</protein>
<sequence>TPVSETILIEDDNTAEIILFYSQASSVTFSSFSAEKVVHISDYKCSALSDFCCHLSNSASSSFSVSSISALSVLASDSVSLALFFNFSIYMHVHFYIGISVNIVINDINVVCRVVEESEICT</sequence>
<dbReference type="AlphaFoldDB" id="A0A0J9ESS8"/>
<dbReference type="Proteomes" id="UP000007802">
    <property type="component" value="Unassembled WGS sequence"/>
</dbReference>
<proteinExistence type="predicted"/>
<accession>A0A0J9ESS8</accession>
<feature type="non-terminal residue" evidence="1">
    <location>
        <position position="1"/>
    </location>
</feature>
<evidence type="ECO:0000313" key="1">
    <source>
        <dbReference type="EMBL" id="KMW69087.1"/>
    </source>
</evidence>
<reference evidence="1" key="1">
    <citation type="submission" date="2010-03" db="EMBL/GenBank/DDBJ databases">
        <title>Annotation of Blastomyces dermatitidis strain ATCC 18188.</title>
        <authorList>
            <consortium name="The Broad Institute Genome Sequencing Platform"/>
            <consortium name="Broad Institute Genome Sequencing Center for Infectious Disease."/>
            <person name="Cuomo C."/>
            <person name="Klein B."/>
            <person name="Sullivan T."/>
            <person name="Heitman J."/>
            <person name="Young S."/>
            <person name="Zeng Q."/>
            <person name="Gargeya S."/>
            <person name="Alvarado L."/>
            <person name="Berlin A.M."/>
            <person name="Chapman S.B."/>
            <person name="Chen Z."/>
            <person name="Freedman E."/>
            <person name="Gellesch M."/>
            <person name="Goldberg J."/>
            <person name="Griggs A."/>
            <person name="Gujja S."/>
            <person name="Heilman E."/>
            <person name="Heiman D."/>
            <person name="Howarth C."/>
            <person name="Mehta T."/>
            <person name="Neiman D."/>
            <person name="Pearson M."/>
            <person name="Roberts A."/>
            <person name="Saif S."/>
            <person name="Shea T."/>
            <person name="Shenoy N."/>
            <person name="Sisk P."/>
            <person name="Stolte C."/>
            <person name="Sykes S."/>
            <person name="White J."/>
            <person name="Yandava C."/>
            <person name="Haas B."/>
            <person name="Nusbaum C."/>
            <person name="Birren B."/>
        </authorList>
    </citation>
    <scope>NUCLEOTIDE SEQUENCE</scope>
    <source>
        <strain evidence="1">ATCC 18188</strain>
    </source>
</reference>
<feature type="non-terminal residue" evidence="1">
    <location>
        <position position="122"/>
    </location>
</feature>
<organism evidence="1">
    <name type="scientific">Ajellomyces dermatitidis (strain ATCC 18188 / CBS 674.68)</name>
    <name type="common">Blastomyces dermatitidis</name>
    <dbReference type="NCBI Taxonomy" id="653446"/>
    <lineage>
        <taxon>Eukaryota</taxon>
        <taxon>Fungi</taxon>
        <taxon>Dikarya</taxon>
        <taxon>Ascomycota</taxon>
        <taxon>Pezizomycotina</taxon>
        <taxon>Eurotiomycetes</taxon>
        <taxon>Eurotiomycetidae</taxon>
        <taxon>Onygenales</taxon>
        <taxon>Ajellomycetaceae</taxon>
        <taxon>Blastomyces</taxon>
    </lineage>
</organism>
<name>A0A0J9ESS8_AJEDA</name>
<gene>
    <name evidence="1" type="ORF">BDDG_13265</name>
</gene>